<keyword evidence="1" id="KW-0813">Transport</keyword>
<protein>
    <submittedName>
        <fullName evidence="5">Vacuolar v-SNARE NYV1</fullName>
    </submittedName>
</protein>
<dbReference type="PROSITE" id="PS50892">
    <property type="entry name" value="V_SNARE"/>
    <property type="match status" value="1"/>
</dbReference>
<evidence type="ECO:0000256" key="2">
    <source>
        <dbReference type="PROSITE-ProRule" id="PRU00290"/>
    </source>
</evidence>
<dbReference type="Pfam" id="PF00957">
    <property type="entry name" value="Synaptobrevin"/>
    <property type="match status" value="1"/>
</dbReference>
<keyword evidence="1" id="KW-0653">Protein transport</keyword>
<evidence type="ECO:0000313" key="5">
    <source>
        <dbReference type="EMBL" id="KAL3232072.1"/>
    </source>
</evidence>
<name>A0ABR4NTL4_9SACH</name>
<evidence type="ECO:0000256" key="1">
    <source>
        <dbReference type="ARBA" id="ARBA00022927"/>
    </source>
</evidence>
<reference evidence="5 6" key="1">
    <citation type="submission" date="2024-05" db="EMBL/GenBank/DDBJ databases">
        <title>Long read based assembly of the Candida bracarensis genome reveals expanded adhesin content.</title>
        <authorList>
            <person name="Marcet-Houben M."/>
            <person name="Ksiezopolska E."/>
            <person name="Gabaldon T."/>
        </authorList>
    </citation>
    <scope>NUCLEOTIDE SEQUENCE [LARGE SCALE GENOMIC DNA]</scope>
    <source>
        <strain evidence="5 6">CBM6</strain>
    </source>
</reference>
<dbReference type="SUPFAM" id="SSF58038">
    <property type="entry name" value="SNARE fusion complex"/>
    <property type="match status" value="1"/>
</dbReference>
<dbReference type="PANTHER" id="PTHR21136">
    <property type="entry name" value="SNARE PROTEINS"/>
    <property type="match status" value="1"/>
</dbReference>
<keyword evidence="6" id="KW-1185">Reference proteome</keyword>
<keyword evidence="3" id="KW-1133">Transmembrane helix</keyword>
<evidence type="ECO:0000313" key="6">
    <source>
        <dbReference type="Proteomes" id="UP001623330"/>
    </source>
</evidence>
<feature type="transmembrane region" description="Helical" evidence="3">
    <location>
        <begin position="235"/>
        <end position="255"/>
    </location>
</feature>
<dbReference type="CDD" id="cd15843">
    <property type="entry name" value="R-SNARE"/>
    <property type="match status" value="1"/>
</dbReference>
<dbReference type="InterPro" id="IPR051097">
    <property type="entry name" value="Synaptobrevin-like_transport"/>
</dbReference>
<sequence>MSCGSTNEGIKTSFWIYIFRIINEFLLQVSYVEIIKNGVSVSSCFEKDDSYGSTSNTANRPDVFHSLVVDMVVPKIVPVSGNKVTKMSMTLIDGFDCYYTTRDDDVETALVCFTKEDIPKILPIRVLSDLKREDGNEIDNDNKLSASVGKILDVFHDELVQFKNQNSNYEGDEAEADIQDVIQIMNDNIDKFLERQERVSLLVDKTSQLNSNSQNFKRKAVKLKERMWWRRMKNYTLLAFAVILCVSAVAMFFYLA</sequence>
<dbReference type="InterPro" id="IPR042855">
    <property type="entry name" value="V_SNARE_CC"/>
</dbReference>
<gene>
    <name evidence="5" type="ORF">RNJ44_03988</name>
</gene>
<keyword evidence="3" id="KW-0812">Transmembrane</keyword>
<evidence type="ECO:0000256" key="3">
    <source>
        <dbReference type="SAM" id="Phobius"/>
    </source>
</evidence>
<dbReference type="Proteomes" id="UP001623330">
    <property type="component" value="Unassembled WGS sequence"/>
</dbReference>
<keyword evidence="3" id="KW-0472">Membrane</keyword>
<dbReference type="PRINTS" id="PR00219">
    <property type="entry name" value="SYNAPTOBREVN"/>
</dbReference>
<dbReference type="InterPro" id="IPR038426">
    <property type="entry name" value="Nyv1_longin_sf"/>
</dbReference>
<comment type="caution">
    <text evidence="5">The sequence shown here is derived from an EMBL/GenBank/DDBJ whole genome shotgun (WGS) entry which is preliminary data.</text>
</comment>
<keyword evidence="2" id="KW-0175">Coiled coil</keyword>
<dbReference type="PANTHER" id="PTHR21136:SF168">
    <property type="entry name" value="VESICLE-ASSOCIATED MEMBRANE PROTEIN 9"/>
    <property type="match status" value="1"/>
</dbReference>
<organism evidence="5 6">
    <name type="scientific">Nakaseomyces bracarensis</name>
    <dbReference type="NCBI Taxonomy" id="273131"/>
    <lineage>
        <taxon>Eukaryota</taxon>
        <taxon>Fungi</taxon>
        <taxon>Dikarya</taxon>
        <taxon>Ascomycota</taxon>
        <taxon>Saccharomycotina</taxon>
        <taxon>Saccharomycetes</taxon>
        <taxon>Saccharomycetales</taxon>
        <taxon>Saccharomycetaceae</taxon>
        <taxon>Nakaseomyces</taxon>
    </lineage>
</organism>
<dbReference type="InterPro" id="IPR019005">
    <property type="entry name" value="Vacuolar_R-SNAR_Nyv1_longi_dom"/>
</dbReference>
<dbReference type="Pfam" id="PF09426">
    <property type="entry name" value="Nyv1_longin"/>
    <property type="match status" value="1"/>
</dbReference>
<dbReference type="InterPro" id="IPR001388">
    <property type="entry name" value="Synaptobrevin-like"/>
</dbReference>
<dbReference type="Gene3D" id="3.30.450.230">
    <property type="entry name" value="Vacuolar R-SNARE Nyv1, longin domain"/>
    <property type="match status" value="1"/>
</dbReference>
<dbReference type="Gene3D" id="1.20.5.110">
    <property type="match status" value="1"/>
</dbReference>
<feature type="domain" description="V-SNARE coiled-coil homology" evidence="4">
    <location>
        <begin position="170"/>
        <end position="230"/>
    </location>
</feature>
<evidence type="ECO:0000259" key="4">
    <source>
        <dbReference type="PROSITE" id="PS50892"/>
    </source>
</evidence>
<dbReference type="EMBL" id="JBEVYD010000005">
    <property type="protein sequence ID" value="KAL3232072.1"/>
    <property type="molecule type" value="Genomic_DNA"/>
</dbReference>
<accession>A0ABR4NTL4</accession>
<proteinExistence type="predicted"/>